<feature type="transmembrane region" description="Helical" evidence="1">
    <location>
        <begin position="26"/>
        <end position="45"/>
    </location>
</feature>
<keyword evidence="1" id="KW-0812">Transmembrane</keyword>
<dbReference type="EMBL" id="BJXR01000034">
    <property type="protein sequence ID" value="GEN09615.1"/>
    <property type="molecule type" value="Genomic_DNA"/>
</dbReference>
<keyword evidence="1" id="KW-0472">Membrane</keyword>
<sequence length="159" mass="17752">MELYRSAQSKAKSNQPQHFYYSRTKLIVGTVIWVVATAFFGYLAFAARDKGAAVLAIAGLILFGCLVMLVNCIKPMGRLDQPGLTIGHDGIHFADGVHIAWEHIEENTYLDQSYMGIPIGKFVVIKTTLKKPKGKQYRVAALDMSSDEYLATCDRYSQR</sequence>
<evidence type="ECO:0000313" key="3">
    <source>
        <dbReference type="EMBL" id="SEU33311.1"/>
    </source>
</evidence>
<dbReference type="Proteomes" id="UP000321514">
    <property type="component" value="Unassembled WGS sequence"/>
</dbReference>
<reference evidence="3 4" key="1">
    <citation type="submission" date="2016-10" db="EMBL/GenBank/DDBJ databases">
        <authorList>
            <person name="Varghese N."/>
            <person name="Submissions S."/>
        </authorList>
    </citation>
    <scope>NUCLEOTIDE SEQUENCE [LARGE SCALE GENOMIC DNA]</scope>
    <source>
        <strain evidence="3 4">DSM 16525</strain>
    </source>
</reference>
<keyword evidence="1" id="KW-1133">Transmembrane helix</keyword>
<dbReference type="OrthoDB" id="8656101at2"/>
<dbReference type="AlphaFoldDB" id="A0A511T630"/>
<proteinExistence type="predicted"/>
<dbReference type="RefSeq" id="WP_074957549.1">
    <property type="nucleotide sequence ID" value="NZ_BJXR01000034.1"/>
</dbReference>
<reference evidence="2 5" key="2">
    <citation type="submission" date="2019-07" db="EMBL/GenBank/DDBJ databases">
        <title>Whole genome shotgun sequence of Myxococcus fulvus NBRC 100333.</title>
        <authorList>
            <person name="Hosoyama A."/>
            <person name="Uohara A."/>
            <person name="Ohji S."/>
            <person name="Ichikawa N."/>
        </authorList>
    </citation>
    <scope>NUCLEOTIDE SEQUENCE [LARGE SCALE GENOMIC DNA]</scope>
    <source>
        <strain evidence="2 5">NBRC 100333</strain>
    </source>
</reference>
<organism evidence="2 5">
    <name type="scientific">Myxococcus fulvus</name>
    <dbReference type="NCBI Taxonomy" id="33"/>
    <lineage>
        <taxon>Bacteria</taxon>
        <taxon>Pseudomonadati</taxon>
        <taxon>Myxococcota</taxon>
        <taxon>Myxococcia</taxon>
        <taxon>Myxococcales</taxon>
        <taxon>Cystobacterineae</taxon>
        <taxon>Myxococcaceae</taxon>
        <taxon>Myxococcus</taxon>
    </lineage>
</organism>
<accession>A0A511T630</accession>
<evidence type="ECO:0000313" key="2">
    <source>
        <dbReference type="EMBL" id="GEN09615.1"/>
    </source>
</evidence>
<gene>
    <name evidence="2" type="ORF">MFU01_46520</name>
    <name evidence="3" type="ORF">SAMN05443572_109268</name>
</gene>
<evidence type="ECO:0000313" key="4">
    <source>
        <dbReference type="Proteomes" id="UP000183760"/>
    </source>
</evidence>
<keyword evidence="4" id="KW-1185">Reference proteome</keyword>
<evidence type="ECO:0000313" key="5">
    <source>
        <dbReference type="Proteomes" id="UP000321514"/>
    </source>
</evidence>
<dbReference type="Proteomes" id="UP000183760">
    <property type="component" value="Unassembled WGS sequence"/>
</dbReference>
<evidence type="ECO:0000256" key="1">
    <source>
        <dbReference type="SAM" id="Phobius"/>
    </source>
</evidence>
<protein>
    <submittedName>
        <fullName evidence="2">Uncharacterized protein</fullName>
    </submittedName>
</protein>
<dbReference type="EMBL" id="FOIB01000009">
    <property type="protein sequence ID" value="SEU33311.1"/>
    <property type="molecule type" value="Genomic_DNA"/>
</dbReference>
<dbReference type="STRING" id="1334629.MFUL124B02_17760"/>
<feature type="transmembrane region" description="Helical" evidence="1">
    <location>
        <begin position="51"/>
        <end position="73"/>
    </location>
</feature>
<name>A0A511T630_MYXFU</name>
<comment type="caution">
    <text evidence="2">The sequence shown here is derived from an EMBL/GenBank/DDBJ whole genome shotgun (WGS) entry which is preliminary data.</text>
</comment>